<dbReference type="SUPFAM" id="SSF49879">
    <property type="entry name" value="SMAD/FHA domain"/>
    <property type="match status" value="1"/>
</dbReference>
<name>A0AA37W967_9GAMM</name>
<sequence length="337" mass="37944">MTISIQLVEVPENEQVLTRQVAFPSAGGTIGRAFDCTLVLPDFNRFLSRVHAEIVPCADGSGGYELINRSANGLTVNVQPLTKGKRIALFDGDVIKLGGYVLLVSDLNSALSKPASAKAPVEAKPAALSGGPLESPFKHNLVDQDDFMSPFGQEETIVSETGHMDEAPISEFSVEHVQSDDPFGDDPFSEEEITLREPTAKRPQTEDDDLDIPVLEAQSLARETSPSLRSREHQMFQENLKLLTKLVEQQKPARREHLGREKLMACLQVTLDRFLETLTPQTLEEEFDDYLSGWGSKDKKYWDLYRKQFNRKLKQGDFRRQFLAMFVEELREKDQQS</sequence>
<proteinExistence type="predicted"/>
<dbReference type="PROSITE" id="PS50006">
    <property type="entry name" value="FHA_DOMAIN"/>
    <property type="match status" value="1"/>
</dbReference>
<accession>A0AA37W967</accession>
<dbReference type="EMBL" id="BSNM01000016">
    <property type="protein sequence ID" value="GLQ32879.1"/>
    <property type="molecule type" value="Genomic_DNA"/>
</dbReference>
<reference evidence="2" key="1">
    <citation type="journal article" date="2014" name="Int. J. Syst. Evol. Microbiol.">
        <title>Complete genome sequence of Corynebacterium casei LMG S-19264T (=DSM 44701T), isolated from a smear-ripened cheese.</title>
        <authorList>
            <consortium name="US DOE Joint Genome Institute (JGI-PGF)"/>
            <person name="Walter F."/>
            <person name="Albersmeier A."/>
            <person name="Kalinowski J."/>
            <person name="Ruckert C."/>
        </authorList>
    </citation>
    <scope>NUCLEOTIDE SEQUENCE</scope>
    <source>
        <strain evidence="2">NBRC 110071</strain>
    </source>
</reference>
<gene>
    <name evidence="2" type="ORF">GCM10007876_33580</name>
</gene>
<evidence type="ECO:0000313" key="3">
    <source>
        <dbReference type="Proteomes" id="UP001161389"/>
    </source>
</evidence>
<dbReference type="Proteomes" id="UP001161389">
    <property type="component" value="Unassembled WGS sequence"/>
</dbReference>
<dbReference type="Pfam" id="PF00498">
    <property type="entry name" value="FHA"/>
    <property type="match status" value="1"/>
</dbReference>
<protein>
    <recommendedName>
        <fullName evidence="1">FHA domain-containing protein</fullName>
    </recommendedName>
</protein>
<organism evidence="2 3">
    <name type="scientific">Litoribrevibacter albus</name>
    <dbReference type="NCBI Taxonomy" id="1473156"/>
    <lineage>
        <taxon>Bacteria</taxon>
        <taxon>Pseudomonadati</taxon>
        <taxon>Pseudomonadota</taxon>
        <taxon>Gammaproteobacteria</taxon>
        <taxon>Oceanospirillales</taxon>
        <taxon>Oceanospirillaceae</taxon>
        <taxon>Litoribrevibacter</taxon>
    </lineage>
</organism>
<dbReference type="CDD" id="cd00060">
    <property type="entry name" value="FHA"/>
    <property type="match status" value="1"/>
</dbReference>
<dbReference type="Pfam" id="PF20232">
    <property type="entry name" value="T6SS_FHA_C"/>
    <property type="match status" value="1"/>
</dbReference>
<evidence type="ECO:0000259" key="1">
    <source>
        <dbReference type="PROSITE" id="PS50006"/>
    </source>
</evidence>
<dbReference type="InterPro" id="IPR046883">
    <property type="entry name" value="T6SS_FHA_C"/>
</dbReference>
<keyword evidence="3" id="KW-1185">Reference proteome</keyword>
<comment type="caution">
    <text evidence="2">The sequence shown here is derived from an EMBL/GenBank/DDBJ whole genome shotgun (WGS) entry which is preliminary data.</text>
</comment>
<dbReference type="InterPro" id="IPR000253">
    <property type="entry name" value="FHA_dom"/>
</dbReference>
<dbReference type="SMART" id="SM00240">
    <property type="entry name" value="FHA"/>
    <property type="match status" value="1"/>
</dbReference>
<dbReference type="Gene3D" id="2.60.200.20">
    <property type="match status" value="1"/>
</dbReference>
<feature type="domain" description="FHA" evidence="1">
    <location>
        <begin position="28"/>
        <end position="81"/>
    </location>
</feature>
<dbReference type="InterPro" id="IPR008984">
    <property type="entry name" value="SMAD_FHA_dom_sf"/>
</dbReference>
<dbReference type="RefSeq" id="WP_284383042.1">
    <property type="nucleotide sequence ID" value="NZ_BSNM01000016.1"/>
</dbReference>
<evidence type="ECO:0000313" key="2">
    <source>
        <dbReference type="EMBL" id="GLQ32879.1"/>
    </source>
</evidence>
<reference evidence="2" key="2">
    <citation type="submission" date="2023-01" db="EMBL/GenBank/DDBJ databases">
        <title>Draft genome sequence of Litoribrevibacter albus strain NBRC 110071.</title>
        <authorList>
            <person name="Sun Q."/>
            <person name="Mori K."/>
        </authorList>
    </citation>
    <scope>NUCLEOTIDE SEQUENCE</scope>
    <source>
        <strain evidence="2">NBRC 110071</strain>
    </source>
</reference>
<dbReference type="AlphaFoldDB" id="A0AA37W967"/>